<accession>A0AAE6KQ50</accession>
<dbReference type="PROSITE" id="PS51257">
    <property type="entry name" value="PROKAR_LIPOPROTEIN"/>
    <property type="match status" value="1"/>
</dbReference>
<evidence type="ECO:0000313" key="1">
    <source>
        <dbReference type="EMBL" id="QDE65767.1"/>
    </source>
</evidence>
<evidence type="ECO:0008006" key="3">
    <source>
        <dbReference type="Google" id="ProtNLM"/>
    </source>
</evidence>
<reference evidence="1 2" key="1">
    <citation type="journal article" date="2019" name="Science">
        <title>Social genes are selection hotspots in kin groups of a soil microbe.</title>
        <authorList>
            <person name="Wielgoss S."/>
            <person name="Wolfensberger R."/>
            <person name="Sun L."/>
            <person name="Fiegna F."/>
            <person name="Velicer G.J."/>
        </authorList>
    </citation>
    <scope>NUCLEOTIDE SEQUENCE [LARGE SCALE GENOMIC DNA]</scope>
    <source>
        <strain evidence="1 2">MC3.5.9c15</strain>
    </source>
</reference>
<organism evidence="1 2">
    <name type="scientific">Myxococcus xanthus</name>
    <dbReference type="NCBI Taxonomy" id="34"/>
    <lineage>
        <taxon>Bacteria</taxon>
        <taxon>Pseudomonadati</taxon>
        <taxon>Myxococcota</taxon>
        <taxon>Myxococcia</taxon>
        <taxon>Myxococcales</taxon>
        <taxon>Cystobacterineae</taxon>
        <taxon>Myxococcaceae</taxon>
        <taxon>Myxococcus</taxon>
    </lineage>
</organism>
<name>A0AAE6KQ50_MYXXA</name>
<dbReference type="Pfam" id="PF07676">
    <property type="entry name" value="PD40"/>
    <property type="match status" value="1"/>
</dbReference>
<dbReference type="Gene3D" id="2.120.10.30">
    <property type="entry name" value="TolB, C-terminal domain"/>
    <property type="match status" value="2"/>
</dbReference>
<dbReference type="AlphaFoldDB" id="A0AAE6KQ50"/>
<gene>
    <name evidence="1" type="ORF">BHS09_01385</name>
</gene>
<protein>
    <recommendedName>
        <fullName evidence="3">Lipoprotein</fullName>
    </recommendedName>
</protein>
<dbReference type="Proteomes" id="UP000320179">
    <property type="component" value="Chromosome"/>
</dbReference>
<dbReference type="InterPro" id="IPR011042">
    <property type="entry name" value="6-blade_b-propeller_TolB-like"/>
</dbReference>
<dbReference type="SUPFAM" id="SSF82171">
    <property type="entry name" value="DPP6 N-terminal domain-like"/>
    <property type="match status" value="1"/>
</dbReference>
<sequence length="321" mass="32612">MTTMTGKRRFLGAVLAVGMLGGCEPLDDGGGGGIGGVLFTRGFAFVREDDRNVYVVDDGGDANSPQRLTSVGGAYWPSVSRDGRSVVFVQRSGGTTSLLTVPTSGGTPSTLFRANDSTCARGCSNFRTPTFSPDGRSVVFVFSPGNSSQTALARINTDGSGFQELTPNNVIAYGAPSFVPNGSAVLAGAGSGLNQLDQLAHVPLNGGTITYSFLSAGVQFVENRVAVSPNGSQVALDGRLSSGGTRIFVGQLSGSNVGALQRVTSGGAGSEESWPSWTGASQLGFLISSGGSDTGIYRANLSTGSVSLAVPSATEPSYGPI</sequence>
<dbReference type="EMBL" id="CP017174">
    <property type="protein sequence ID" value="QDE65767.1"/>
    <property type="molecule type" value="Genomic_DNA"/>
</dbReference>
<proteinExistence type="predicted"/>
<dbReference type="InterPro" id="IPR011659">
    <property type="entry name" value="WD40"/>
</dbReference>
<dbReference type="RefSeq" id="WP_140786735.1">
    <property type="nucleotide sequence ID" value="NZ_CP017169.1"/>
</dbReference>
<evidence type="ECO:0000313" key="2">
    <source>
        <dbReference type="Proteomes" id="UP000320179"/>
    </source>
</evidence>